<evidence type="ECO:0000256" key="1">
    <source>
        <dbReference type="SAM" id="MobiDB-lite"/>
    </source>
</evidence>
<proteinExistence type="predicted"/>
<feature type="region of interest" description="Disordered" evidence="1">
    <location>
        <begin position="1"/>
        <end position="53"/>
    </location>
</feature>
<evidence type="ECO:0000313" key="3">
    <source>
        <dbReference type="Proteomes" id="UP000078200"/>
    </source>
</evidence>
<feature type="compositionally biased region" description="Low complexity" evidence="1">
    <location>
        <begin position="25"/>
        <end position="48"/>
    </location>
</feature>
<dbReference type="VEuPathDB" id="VectorBase:GAUT012415"/>
<name>A0A1A9UQU2_GLOAU</name>
<keyword evidence="3" id="KW-1185">Reference proteome</keyword>
<feature type="region of interest" description="Disordered" evidence="1">
    <location>
        <begin position="178"/>
        <end position="199"/>
    </location>
</feature>
<sequence length="455" mass="49635">MFLARMDAPSTALTTYKSDNQLPSTSKGTNADNNNNNSNKTSPTKVKSGSWKRSEKQISGFNALTNKKSKSLRKRSPTWLKFPNNSVKIAEKSPYVNAVETTSVCRPGTLYSDVLFGAGTSCLVKVKTLTPRRATNTAQKKLTKALMKCSGTDHEISDETELEIERELFPSLHVFTSNKPSTSASSASTPRTDSLKIAPPLDSSIRNDAMLLGAIRHTQAANKGDTFEEADIVILQDRNDIQFKDKEVSYGNYLDHHFQHLNGDDSGGFNVSVAVGGICGASCSSVKKADNSKRLAIDIASWNFLDADVSKDAYPKFLCQFDDEHYLKAEKMALLGLKLALGNSSQQGNINADAISNLSSSVGEVDIMEINIIETLPVTILELLLLLKKLPLSTPCVSSSTVSSLNEGQNCVEIISEEISNCLPMPLKAKNSLIFSMHRMYTMSDVYDLDGKPVI</sequence>
<dbReference type="Proteomes" id="UP000078200">
    <property type="component" value="Unassembled WGS sequence"/>
</dbReference>
<accession>A0A1A9UQU2</accession>
<feature type="compositionally biased region" description="Low complexity" evidence="1">
    <location>
        <begin position="180"/>
        <end position="190"/>
    </location>
</feature>
<evidence type="ECO:0000313" key="2">
    <source>
        <dbReference type="EnsemblMetazoa" id="GAUT012415-PA"/>
    </source>
</evidence>
<feature type="compositionally biased region" description="Polar residues" evidence="1">
    <location>
        <begin position="11"/>
        <end position="24"/>
    </location>
</feature>
<protein>
    <submittedName>
        <fullName evidence="2">Uncharacterized protein</fullName>
    </submittedName>
</protein>
<organism evidence="2 3">
    <name type="scientific">Glossina austeni</name>
    <name type="common">Savannah tsetse fly</name>
    <dbReference type="NCBI Taxonomy" id="7395"/>
    <lineage>
        <taxon>Eukaryota</taxon>
        <taxon>Metazoa</taxon>
        <taxon>Ecdysozoa</taxon>
        <taxon>Arthropoda</taxon>
        <taxon>Hexapoda</taxon>
        <taxon>Insecta</taxon>
        <taxon>Pterygota</taxon>
        <taxon>Neoptera</taxon>
        <taxon>Endopterygota</taxon>
        <taxon>Diptera</taxon>
        <taxon>Brachycera</taxon>
        <taxon>Muscomorpha</taxon>
        <taxon>Hippoboscoidea</taxon>
        <taxon>Glossinidae</taxon>
        <taxon>Glossina</taxon>
    </lineage>
</organism>
<reference evidence="2" key="1">
    <citation type="submission" date="2020-05" db="UniProtKB">
        <authorList>
            <consortium name="EnsemblMetazoa"/>
        </authorList>
    </citation>
    <scope>IDENTIFICATION</scope>
    <source>
        <strain evidence="2">TTRI</strain>
    </source>
</reference>
<dbReference type="AlphaFoldDB" id="A0A1A9UQU2"/>
<dbReference type="EnsemblMetazoa" id="GAUT012415-RA">
    <property type="protein sequence ID" value="GAUT012415-PA"/>
    <property type="gene ID" value="GAUT012415"/>
</dbReference>